<dbReference type="GO" id="GO:0005829">
    <property type="term" value="C:cytosol"/>
    <property type="evidence" value="ECO:0007669"/>
    <property type="project" value="TreeGrafter"/>
</dbReference>
<feature type="domain" description="FH2" evidence="3">
    <location>
        <begin position="55"/>
        <end position="422"/>
    </location>
</feature>
<dbReference type="Gene3D" id="1.20.58.2220">
    <property type="entry name" value="Formin, FH2 domain"/>
    <property type="match status" value="1"/>
</dbReference>
<organism evidence="4 5">
    <name type="scientific">Strongylus vulgaris</name>
    <name type="common">Blood worm</name>
    <dbReference type="NCBI Taxonomy" id="40348"/>
    <lineage>
        <taxon>Eukaryota</taxon>
        <taxon>Metazoa</taxon>
        <taxon>Ecdysozoa</taxon>
        <taxon>Nematoda</taxon>
        <taxon>Chromadorea</taxon>
        <taxon>Rhabditida</taxon>
        <taxon>Rhabditina</taxon>
        <taxon>Rhabditomorpha</taxon>
        <taxon>Strongyloidea</taxon>
        <taxon>Strongylidae</taxon>
        <taxon>Strongylus</taxon>
    </lineage>
</organism>
<protein>
    <recommendedName>
        <fullName evidence="3">FH2 domain-containing protein</fullName>
    </recommendedName>
</protein>
<dbReference type="AlphaFoldDB" id="A0A3P7JRN0"/>
<dbReference type="InterPro" id="IPR015425">
    <property type="entry name" value="FH2_Formin"/>
</dbReference>
<dbReference type="EMBL" id="UYYB01103348">
    <property type="protein sequence ID" value="VDM78917.1"/>
    <property type="molecule type" value="Genomic_DNA"/>
</dbReference>
<dbReference type="PANTHER" id="PTHR45857">
    <property type="entry name" value="FORMIN-LIKE PROTEIN"/>
    <property type="match status" value="1"/>
</dbReference>
<dbReference type="InterPro" id="IPR043592">
    <property type="entry name" value="FMNL_animal"/>
</dbReference>
<evidence type="ECO:0000259" key="3">
    <source>
        <dbReference type="PROSITE" id="PS51444"/>
    </source>
</evidence>
<dbReference type="Proteomes" id="UP000270094">
    <property type="component" value="Unassembled WGS sequence"/>
</dbReference>
<evidence type="ECO:0000313" key="4">
    <source>
        <dbReference type="EMBL" id="VDM78917.1"/>
    </source>
</evidence>
<dbReference type="Pfam" id="PF02181">
    <property type="entry name" value="FH2"/>
    <property type="match status" value="1"/>
</dbReference>
<dbReference type="GO" id="GO:0016477">
    <property type="term" value="P:cell migration"/>
    <property type="evidence" value="ECO:0007669"/>
    <property type="project" value="TreeGrafter"/>
</dbReference>
<dbReference type="GO" id="GO:0030866">
    <property type="term" value="P:cortical actin cytoskeleton organization"/>
    <property type="evidence" value="ECO:0007669"/>
    <property type="project" value="TreeGrafter"/>
</dbReference>
<dbReference type="InterPro" id="IPR042201">
    <property type="entry name" value="FH2_Formin_sf"/>
</dbReference>
<name>A0A3P7JRN0_STRVU</name>
<proteinExistence type="inferred from homology"/>
<evidence type="ECO:0000256" key="1">
    <source>
        <dbReference type="ARBA" id="ARBA00023449"/>
    </source>
</evidence>
<dbReference type="SMART" id="SM00498">
    <property type="entry name" value="FH2"/>
    <property type="match status" value="1"/>
</dbReference>
<accession>A0A3P7JRN0</accession>
<dbReference type="SUPFAM" id="SSF101447">
    <property type="entry name" value="Formin homology 2 domain (FH2 domain)"/>
    <property type="match status" value="1"/>
</dbReference>
<keyword evidence="5" id="KW-1185">Reference proteome</keyword>
<comment type="similarity">
    <text evidence="1">Belongs to the formin homology family.</text>
</comment>
<reference evidence="4 5" key="1">
    <citation type="submission" date="2018-11" db="EMBL/GenBank/DDBJ databases">
        <authorList>
            <consortium name="Pathogen Informatics"/>
        </authorList>
    </citation>
    <scope>NUCLEOTIDE SEQUENCE [LARGE SCALE GENOMIC DNA]</scope>
</reference>
<dbReference type="GO" id="GO:0008360">
    <property type="term" value="P:regulation of cell shape"/>
    <property type="evidence" value="ECO:0007669"/>
    <property type="project" value="TreeGrafter"/>
</dbReference>
<dbReference type="OrthoDB" id="1668162at2759"/>
<evidence type="ECO:0000313" key="5">
    <source>
        <dbReference type="Proteomes" id="UP000270094"/>
    </source>
</evidence>
<feature type="region of interest" description="Disordered" evidence="2">
    <location>
        <begin position="32"/>
        <end position="65"/>
    </location>
</feature>
<dbReference type="PANTHER" id="PTHR45857:SF8">
    <property type="entry name" value="FORMIN-HOMOLOGY AND ZINC FINGER DOMAINS PROTEIN 1"/>
    <property type="match status" value="1"/>
</dbReference>
<gene>
    <name evidence="4" type="ORF">SVUK_LOCUS13915</name>
</gene>
<sequence length="422" mass="47507">MNPLSIFPQMVNNNNKLASAVLDQKLTQPEYKTPKVENADSLDNGVSSSGSAEDVRNKPTNGRTLSNFVLSMRPQTSRPGESVQPRYLKAIPACTVLDDEQVKDTVFDAAPATLTSEVVEYVHDQVREDNSLLNEDQHQKVAELLKQVNLKKFEIEFSIHRTDKIDSADIERIRKFTAAHPNNQWTEAEQFIIDLANIERAEEKLTAMVHTARFDDAINTINEHLDAYSNAAKLVQDSEQLRLIVQTILALLNHLNGSTMSEKVVGGFCTSQLAEICSSPIAGESSLLQTVATFIRDRAPHATDVTELVEPLKKAAEVPFLSIYGSLLQQDEGNQRVQLELEQLDFEHPVLAVRLSEMRRRVEETAEKLVRVKDQLLLMLSYMGEALPRTESEFRPEDYLSKLCDFLTSLHLHNELDVEVEN</sequence>
<evidence type="ECO:0000256" key="2">
    <source>
        <dbReference type="SAM" id="MobiDB-lite"/>
    </source>
</evidence>
<dbReference type="GO" id="GO:0051015">
    <property type="term" value="F:actin filament binding"/>
    <property type="evidence" value="ECO:0007669"/>
    <property type="project" value="TreeGrafter"/>
</dbReference>
<dbReference type="PROSITE" id="PS51444">
    <property type="entry name" value="FH2"/>
    <property type="match status" value="1"/>
</dbReference>